<dbReference type="AlphaFoldDB" id="A0A8S1HG61"/>
<evidence type="ECO:0000256" key="1">
    <source>
        <dbReference type="ARBA" id="ARBA00001947"/>
    </source>
</evidence>
<dbReference type="Pfam" id="PF01261">
    <property type="entry name" value="AP_endonuc_2"/>
    <property type="match status" value="1"/>
</dbReference>
<evidence type="ECO:0000256" key="7">
    <source>
        <dbReference type="ARBA" id="ARBA00023204"/>
    </source>
</evidence>
<evidence type="ECO:0000313" key="9">
    <source>
        <dbReference type="EMBL" id="CAD6193952.1"/>
    </source>
</evidence>
<comment type="cofactor">
    <cofactor evidence="1">
        <name>Zn(2+)</name>
        <dbReference type="ChEBI" id="CHEBI:29105"/>
    </cofactor>
</comment>
<keyword evidence="10" id="KW-1185">Reference proteome</keyword>
<dbReference type="GO" id="GO:0003906">
    <property type="term" value="F:DNA-(apurinic or apyrimidinic site) endonuclease activity"/>
    <property type="evidence" value="ECO:0007669"/>
    <property type="project" value="TreeGrafter"/>
</dbReference>
<dbReference type="GO" id="GO:0003677">
    <property type="term" value="F:DNA binding"/>
    <property type="evidence" value="ECO:0007669"/>
    <property type="project" value="InterPro"/>
</dbReference>
<dbReference type="NCBIfam" id="TIGR00587">
    <property type="entry name" value="nfo"/>
    <property type="match status" value="1"/>
</dbReference>
<evidence type="ECO:0000313" key="10">
    <source>
        <dbReference type="Proteomes" id="UP000835052"/>
    </source>
</evidence>
<evidence type="ECO:0000256" key="5">
    <source>
        <dbReference type="ARBA" id="ARBA00022801"/>
    </source>
</evidence>
<sequence>MPSRRKNKRNADINQIEPILEPKRSGKIKTSEPNKEALLEVFAVQKKENTCVDDLKVKVAKDTKGVPSKRKKKIGGEENKIQKEMRESIGKKVLDSVKKSKKLLGVHASAAGGLEQAIFNARAEGCQSFALFLRNQRRWDSKPLEEEVVVNWWKAIKETQFPLERVVPHGSYLMNPGSYDEQTLTKTRVAMLEECQRAEKLGITLYNFHPGSSVGKCTTEECIARCAETIDYVVERTENVIMVVETMAGQGNTIGGKFEELRDIIDKVKNKDRIGVCIDTCHIFAAGYDIRKKESYDDTMRKFGEIVGFEYLKAIHLNDSKADLGSHLDRHENIGKGKLKEETFSHFMNDTRLDGIPMILETPEGMYPEEMILLYELDNN</sequence>
<keyword evidence="3" id="KW-0479">Metal-binding</keyword>
<dbReference type="Proteomes" id="UP000835052">
    <property type="component" value="Unassembled WGS sequence"/>
</dbReference>
<dbReference type="OrthoDB" id="7663182at2759"/>
<feature type="domain" description="Xylose isomerase-like TIM barrel" evidence="8">
    <location>
        <begin position="121"/>
        <end position="371"/>
    </location>
</feature>
<comment type="caution">
    <text evidence="9">The sequence shown here is derived from an EMBL/GenBank/DDBJ whole genome shotgun (WGS) entry which is preliminary data.</text>
</comment>
<dbReference type="InterPro" id="IPR036237">
    <property type="entry name" value="Xyl_isomerase-like_sf"/>
</dbReference>
<keyword evidence="4" id="KW-0227">DNA damage</keyword>
<dbReference type="PROSITE" id="PS00730">
    <property type="entry name" value="AP_NUCLEASE_F2_2"/>
    <property type="match status" value="1"/>
</dbReference>
<keyword evidence="5" id="KW-0378">Hydrolase</keyword>
<dbReference type="GO" id="GO:0006284">
    <property type="term" value="P:base-excision repair"/>
    <property type="evidence" value="ECO:0007669"/>
    <property type="project" value="TreeGrafter"/>
</dbReference>
<dbReference type="GO" id="GO:0005634">
    <property type="term" value="C:nucleus"/>
    <property type="evidence" value="ECO:0007669"/>
    <property type="project" value="TreeGrafter"/>
</dbReference>
<dbReference type="PROSITE" id="PS00729">
    <property type="entry name" value="AP_NUCLEASE_F2_1"/>
    <property type="match status" value="1"/>
</dbReference>
<dbReference type="PROSITE" id="PS51432">
    <property type="entry name" value="AP_NUCLEASE_F2_4"/>
    <property type="match status" value="1"/>
</dbReference>
<dbReference type="GO" id="GO:0005739">
    <property type="term" value="C:mitochondrion"/>
    <property type="evidence" value="ECO:0007669"/>
    <property type="project" value="TreeGrafter"/>
</dbReference>
<evidence type="ECO:0000256" key="4">
    <source>
        <dbReference type="ARBA" id="ARBA00022763"/>
    </source>
</evidence>
<dbReference type="PROSITE" id="PS00731">
    <property type="entry name" value="AP_NUCLEASE_F2_3"/>
    <property type="match status" value="1"/>
</dbReference>
<name>A0A8S1HG61_9PELO</name>
<dbReference type="FunFam" id="3.20.20.150:FF:000001">
    <property type="entry name" value="Probable endonuclease 4"/>
    <property type="match status" value="1"/>
</dbReference>
<dbReference type="EMBL" id="CAJGYM010000040">
    <property type="protein sequence ID" value="CAD6193952.1"/>
    <property type="molecule type" value="Genomic_DNA"/>
</dbReference>
<keyword evidence="7" id="KW-0234">DNA repair</keyword>
<gene>
    <name evidence="9" type="ORF">CAUJ_LOCUS9871</name>
</gene>
<keyword evidence="6" id="KW-0862">Zinc</keyword>
<dbReference type="SMART" id="SM00518">
    <property type="entry name" value="AP2Ec"/>
    <property type="match status" value="1"/>
</dbReference>
<organism evidence="9 10">
    <name type="scientific">Caenorhabditis auriculariae</name>
    <dbReference type="NCBI Taxonomy" id="2777116"/>
    <lineage>
        <taxon>Eukaryota</taxon>
        <taxon>Metazoa</taxon>
        <taxon>Ecdysozoa</taxon>
        <taxon>Nematoda</taxon>
        <taxon>Chromadorea</taxon>
        <taxon>Rhabditida</taxon>
        <taxon>Rhabditina</taxon>
        <taxon>Rhabditomorpha</taxon>
        <taxon>Rhabditoidea</taxon>
        <taxon>Rhabditidae</taxon>
        <taxon>Peloderinae</taxon>
        <taxon>Caenorhabditis</taxon>
    </lineage>
</organism>
<evidence type="ECO:0000256" key="2">
    <source>
        <dbReference type="ARBA" id="ARBA00005340"/>
    </source>
</evidence>
<accession>A0A8S1HG61</accession>
<evidence type="ECO:0000256" key="6">
    <source>
        <dbReference type="ARBA" id="ARBA00022833"/>
    </source>
</evidence>
<dbReference type="InterPro" id="IPR013022">
    <property type="entry name" value="Xyl_isomerase-like_TIM-brl"/>
</dbReference>
<dbReference type="SUPFAM" id="SSF51658">
    <property type="entry name" value="Xylose isomerase-like"/>
    <property type="match status" value="1"/>
</dbReference>
<dbReference type="InterPro" id="IPR018246">
    <property type="entry name" value="AP_endonuc_F2_Zn_BS"/>
</dbReference>
<dbReference type="NCBIfam" id="NF002199">
    <property type="entry name" value="PRK01060.1-4"/>
    <property type="match status" value="1"/>
</dbReference>
<protein>
    <recommendedName>
        <fullName evidence="8">Xylose isomerase-like TIM barrel domain-containing protein</fullName>
    </recommendedName>
</protein>
<dbReference type="Gene3D" id="3.20.20.150">
    <property type="entry name" value="Divalent-metal-dependent TIM barrel enzymes"/>
    <property type="match status" value="1"/>
</dbReference>
<dbReference type="HAMAP" id="MF_00152">
    <property type="entry name" value="Nfo"/>
    <property type="match status" value="1"/>
</dbReference>
<proteinExistence type="inferred from homology"/>
<dbReference type="GO" id="GO:0008081">
    <property type="term" value="F:phosphoric diester hydrolase activity"/>
    <property type="evidence" value="ECO:0007669"/>
    <property type="project" value="TreeGrafter"/>
</dbReference>
<evidence type="ECO:0000259" key="8">
    <source>
        <dbReference type="Pfam" id="PF01261"/>
    </source>
</evidence>
<evidence type="ECO:0000256" key="3">
    <source>
        <dbReference type="ARBA" id="ARBA00022723"/>
    </source>
</evidence>
<dbReference type="InterPro" id="IPR001719">
    <property type="entry name" value="AP_endonuc_2"/>
</dbReference>
<comment type="similarity">
    <text evidence="2">Belongs to the AP endonuclease 2 family.</text>
</comment>
<dbReference type="CDD" id="cd00019">
    <property type="entry name" value="AP2Ec"/>
    <property type="match status" value="1"/>
</dbReference>
<reference evidence="9" key="1">
    <citation type="submission" date="2020-10" db="EMBL/GenBank/DDBJ databases">
        <authorList>
            <person name="Kikuchi T."/>
        </authorList>
    </citation>
    <scope>NUCLEOTIDE SEQUENCE</scope>
    <source>
        <strain evidence="9">NKZ352</strain>
    </source>
</reference>
<dbReference type="PANTHER" id="PTHR21445">
    <property type="entry name" value="ENDONUCLEASE IV ENDODEOXYRIBONUCLEASE IV"/>
    <property type="match status" value="1"/>
</dbReference>
<dbReference type="PANTHER" id="PTHR21445:SF0">
    <property type="entry name" value="APURINIC-APYRIMIDINIC ENDONUCLEASE"/>
    <property type="match status" value="1"/>
</dbReference>
<dbReference type="GO" id="GO:0008270">
    <property type="term" value="F:zinc ion binding"/>
    <property type="evidence" value="ECO:0007669"/>
    <property type="project" value="InterPro"/>
</dbReference>